<feature type="transmembrane region" description="Helical" evidence="6">
    <location>
        <begin position="282"/>
        <end position="300"/>
    </location>
</feature>
<dbReference type="GO" id="GO:0015920">
    <property type="term" value="P:lipopolysaccharide transport"/>
    <property type="evidence" value="ECO:0007669"/>
    <property type="project" value="TreeGrafter"/>
</dbReference>
<dbReference type="InterPro" id="IPR005495">
    <property type="entry name" value="LptG/LptF_permease"/>
</dbReference>
<gene>
    <name evidence="7" type="ORF">BTO16_01170</name>
</gene>
<evidence type="ECO:0000313" key="8">
    <source>
        <dbReference type="Proteomes" id="UP000239068"/>
    </source>
</evidence>
<dbReference type="AlphaFoldDB" id="A0A2S7WUM4"/>
<keyword evidence="2" id="KW-1003">Cell membrane</keyword>
<feature type="transmembrane region" description="Helical" evidence="6">
    <location>
        <begin position="59"/>
        <end position="80"/>
    </location>
</feature>
<evidence type="ECO:0000256" key="5">
    <source>
        <dbReference type="ARBA" id="ARBA00023136"/>
    </source>
</evidence>
<dbReference type="Pfam" id="PF03739">
    <property type="entry name" value="LptF_LptG"/>
    <property type="match status" value="1"/>
</dbReference>
<evidence type="ECO:0000313" key="7">
    <source>
        <dbReference type="EMBL" id="PQJ81277.1"/>
    </source>
</evidence>
<sequence length="363" mass="42041">MKIIDWYILKRFLVTFVFTLLILIPIAIAIDVSEKIDNFLEHADLGFYQVVNEYYVNFIIYYTNTFMPLALFIAVILFTSKLSNNTEIIAITNAKISFTRFMYPYFIGATLVTILSLLMNHFVVPNSSITRKKFEKEYINNRAQKNDLKYISDFSLQLTDSTYIFIRNFNTETNSGYDFTSEVYDGLKLKSKLVADNIRFNPKDSVFSIQNWRKRQIYKDRDSIFSGSKVDTVFNFTPKDLIYKSALSQEMPSDELIKFIRISKKRGVKNLNAYLVEFHKRTSLPISSYILTIIAVALSFRKKRGGTGINLAIGVAIMFLYVFLMKISEVLGAVAGVDSLLYVWMPNIFFGLIAIYLYYHARK</sequence>
<comment type="subcellular location">
    <subcellularLocation>
        <location evidence="1">Cell membrane</location>
        <topology evidence="1">Multi-pass membrane protein</topology>
    </subcellularLocation>
</comment>
<dbReference type="EMBL" id="MSCM01000001">
    <property type="protein sequence ID" value="PQJ81277.1"/>
    <property type="molecule type" value="Genomic_DNA"/>
</dbReference>
<keyword evidence="3 6" id="KW-0812">Transmembrane</keyword>
<dbReference type="RefSeq" id="WP_211298188.1">
    <property type="nucleotide sequence ID" value="NZ_MSCM01000001.1"/>
</dbReference>
<reference evidence="7 8" key="1">
    <citation type="submission" date="2016-12" db="EMBL/GenBank/DDBJ databases">
        <title>Trade-off between light-utilization and light-protection in marine flavobacteria.</title>
        <authorList>
            <person name="Kumagai Y."/>
            <person name="Yoshizawa S."/>
            <person name="Kogure K."/>
            <person name="Iwasaki W."/>
        </authorList>
    </citation>
    <scope>NUCLEOTIDE SEQUENCE [LARGE SCALE GENOMIC DNA]</scope>
    <source>
        <strain evidence="7 8">ATCC 43844</strain>
    </source>
</reference>
<feature type="transmembrane region" description="Helical" evidence="6">
    <location>
        <begin position="101"/>
        <end position="123"/>
    </location>
</feature>
<feature type="transmembrane region" description="Helical" evidence="6">
    <location>
        <begin position="307"/>
        <end position="327"/>
    </location>
</feature>
<evidence type="ECO:0000256" key="4">
    <source>
        <dbReference type="ARBA" id="ARBA00022989"/>
    </source>
</evidence>
<evidence type="ECO:0000256" key="2">
    <source>
        <dbReference type="ARBA" id="ARBA00022475"/>
    </source>
</evidence>
<name>A0A2S7WUM4_9FLAO</name>
<dbReference type="Proteomes" id="UP000239068">
    <property type="component" value="Unassembled WGS sequence"/>
</dbReference>
<evidence type="ECO:0000256" key="1">
    <source>
        <dbReference type="ARBA" id="ARBA00004651"/>
    </source>
</evidence>
<feature type="transmembrane region" description="Helical" evidence="6">
    <location>
        <begin position="12"/>
        <end position="30"/>
    </location>
</feature>
<keyword evidence="5 6" id="KW-0472">Membrane</keyword>
<feature type="transmembrane region" description="Helical" evidence="6">
    <location>
        <begin position="339"/>
        <end position="359"/>
    </location>
</feature>
<evidence type="ECO:0000256" key="6">
    <source>
        <dbReference type="SAM" id="Phobius"/>
    </source>
</evidence>
<dbReference type="GO" id="GO:0043190">
    <property type="term" value="C:ATP-binding cassette (ABC) transporter complex"/>
    <property type="evidence" value="ECO:0007669"/>
    <property type="project" value="TreeGrafter"/>
</dbReference>
<protein>
    <submittedName>
        <fullName evidence="7">Permease</fullName>
    </submittedName>
</protein>
<accession>A0A2S7WUM4</accession>
<evidence type="ECO:0000256" key="3">
    <source>
        <dbReference type="ARBA" id="ARBA00022692"/>
    </source>
</evidence>
<keyword evidence="8" id="KW-1185">Reference proteome</keyword>
<dbReference type="PANTHER" id="PTHR33529">
    <property type="entry name" value="SLR0882 PROTEIN-RELATED"/>
    <property type="match status" value="1"/>
</dbReference>
<organism evidence="7 8">
    <name type="scientific">Polaribacter glomeratus</name>
    <dbReference type="NCBI Taxonomy" id="102"/>
    <lineage>
        <taxon>Bacteria</taxon>
        <taxon>Pseudomonadati</taxon>
        <taxon>Bacteroidota</taxon>
        <taxon>Flavobacteriia</taxon>
        <taxon>Flavobacteriales</taxon>
        <taxon>Flavobacteriaceae</taxon>
    </lineage>
</organism>
<keyword evidence="4 6" id="KW-1133">Transmembrane helix</keyword>
<comment type="caution">
    <text evidence="7">The sequence shown here is derived from an EMBL/GenBank/DDBJ whole genome shotgun (WGS) entry which is preliminary data.</text>
</comment>
<proteinExistence type="predicted"/>
<dbReference type="PANTHER" id="PTHR33529:SF8">
    <property type="entry name" value="PERMEASE, YJGP_YJGQ FAMILY"/>
    <property type="match status" value="1"/>
</dbReference>